<gene>
    <name evidence="2" type="primary">LOC112494036</name>
</gene>
<protein>
    <submittedName>
        <fullName evidence="2">Uncharacterized protein LOC112494036</fullName>
    </submittedName>
</protein>
<dbReference type="InterPro" id="IPR035897">
    <property type="entry name" value="Toll_tir_struct_dom_sf"/>
</dbReference>
<reference evidence="2" key="1">
    <citation type="submission" date="2025-08" db="UniProtKB">
        <authorList>
            <consortium name="RefSeq"/>
        </authorList>
    </citation>
    <scope>IDENTIFICATION</scope>
</reference>
<proteinExistence type="predicted"/>
<dbReference type="Gene3D" id="3.40.50.10140">
    <property type="entry name" value="Toll/interleukin-1 receptor homology (TIR) domain"/>
    <property type="match status" value="1"/>
</dbReference>
<sequence>MFERLKKLWKPCRLKKRWIRPKVPEFISSVNELVADQTEVEEEKKCCTKKEKNFTREPRVKRCDGNDSENEAEQSTFVFCNEVELYENKKVNKLQQELQLYHREHCSALNEVDRLPNLKRERVIGILNSHYPPIEFFDFCVIASDNDFDLAQRLVQVLRDQGLCGRVAGSDLGGDIFQEYDVLISSSTKIMFLITEDFTADRFCRRLQSAAVFQSLLTRISQERDRCVPVFVEASGRLPPRIPLPLIGVAGLNLSEPRAVVRRIRNTYTAEVKGTKILRALNYLEERENFSKRLLSDESFDLLFENDRLTSLNFNDSVASMISGRGSGDKDELFIGGATARGVLPNCSEPVTPVKGIVSGVESLISGLGISADEDSRREWTLSEEQTQQYVNVEGSSDVHVGPQINLIVNVHNGPVTNVVTDSE</sequence>
<dbReference type="GeneID" id="112494036"/>
<evidence type="ECO:0000313" key="1">
    <source>
        <dbReference type="Proteomes" id="UP000694920"/>
    </source>
</evidence>
<dbReference type="SUPFAM" id="SSF52200">
    <property type="entry name" value="Toll/Interleukin receptor TIR domain"/>
    <property type="match status" value="1"/>
</dbReference>
<dbReference type="Proteomes" id="UP000694920">
    <property type="component" value="Unplaced"/>
</dbReference>
<dbReference type="RefSeq" id="XP_024938577.1">
    <property type="nucleotide sequence ID" value="XM_025082809.1"/>
</dbReference>
<dbReference type="AlphaFoldDB" id="A0AAJ7RCT1"/>
<organism evidence="1 2">
    <name type="scientific">Cephus cinctus</name>
    <name type="common">Wheat stem sawfly</name>
    <dbReference type="NCBI Taxonomy" id="211228"/>
    <lineage>
        <taxon>Eukaryota</taxon>
        <taxon>Metazoa</taxon>
        <taxon>Ecdysozoa</taxon>
        <taxon>Arthropoda</taxon>
        <taxon>Hexapoda</taxon>
        <taxon>Insecta</taxon>
        <taxon>Pterygota</taxon>
        <taxon>Neoptera</taxon>
        <taxon>Endopterygota</taxon>
        <taxon>Hymenoptera</taxon>
        <taxon>Cephoidea</taxon>
        <taxon>Cephidae</taxon>
        <taxon>Cephus</taxon>
    </lineage>
</organism>
<name>A0AAJ7RCT1_CEPCN</name>
<dbReference type="KEGG" id="ccin:112494036"/>
<keyword evidence="1" id="KW-1185">Reference proteome</keyword>
<accession>A0AAJ7RCT1</accession>
<evidence type="ECO:0000313" key="2">
    <source>
        <dbReference type="RefSeq" id="XP_024938577.1"/>
    </source>
</evidence>